<dbReference type="AlphaFoldDB" id="A0A5J5EIL1"/>
<reference evidence="3 4" key="1">
    <citation type="submission" date="2019-09" db="EMBL/GenBank/DDBJ databases">
        <title>Draft genome of the ectomycorrhizal ascomycete Sphaerosporella brunnea.</title>
        <authorList>
            <consortium name="DOE Joint Genome Institute"/>
            <person name="Benucci G.M."/>
            <person name="Marozzi G."/>
            <person name="Antonielli L."/>
            <person name="Sanchez S."/>
            <person name="Marco P."/>
            <person name="Wang X."/>
            <person name="Falini L.B."/>
            <person name="Barry K."/>
            <person name="Haridas S."/>
            <person name="Lipzen A."/>
            <person name="Labutti K."/>
            <person name="Grigoriev I.V."/>
            <person name="Murat C."/>
            <person name="Martin F."/>
            <person name="Albertini E."/>
            <person name="Donnini D."/>
            <person name="Bonito G."/>
        </authorList>
    </citation>
    <scope>NUCLEOTIDE SEQUENCE [LARGE SCALE GENOMIC DNA]</scope>
    <source>
        <strain evidence="3 4">Sb_GMNB300</strain>
    </source>
</reference>
<feature type="compositionally biased region" description="Polar residues" evidence="1">
    <location>
        <begin position="288"/>
        <end position="297"/>
    </location>
</feature>
<comment type="caution">
    <text evidence="3">The sequence shown here is derived from an EMBL/GenBank/DDBJ whole genome shotgun (WGS) entry which is preliminary data.</text>
</comment>
<dbReference type="EMBL" id="VXIS01000305">
    <property type="protein sequence ID" value="KAA8894849.1"/>
    <property type="molecule type" value="Genomic_DNA"/>
</dbReference>
<evidence type="ECO:0000313" key="3">
    <source>
        <dbReference type="EMBL" id="KAA8894849.1"/>
    </source>
</evidence>
<protein>
    <submittedName>
        <fullName evidence="3">Uncharacterized protein</fullName>
    </submittedName>
</protein>
<keyword evidence="4" id="KW-1185">Reference proteome</keyword>
<keyword evidence="2" id="KW-0472">Membrane</keyword>
<feature type="compositionally biased region" description="Polar residues" evidence="1">
    <location>
        <begin position="128"/>
        <end position="137"/>
    </location>
</feature>
<dbReference type="Proteomes" id="UP000326924">
    <property type="component" value="Unassembled WGS sequence"/>
</dbReference>
<feature type="compositionally biased region" description="Basic and acidic residues" evidence="1">
    <location>
        <begin position="32"/>
        <end position="44"/>
    </location>
</feature>
<feature type="compositionally biased region" description="Basic residues" evidence="1">
    <location>
        <begin position="63"/>
        <end position="73"/>
    </location>
</feature>
<evidence type="ECO:0000256" key="1">
    <source>
        <dbReference type="SAM" id="MobiDB-lite"/>
    </source>
</evidence>
<proteinExistence type="predicted"/>
<name>A0A5J5EIL1_9PEZI</name>
<sequence length="406" mass="43434">MAMGPLVSWAVFLCVAAAVWYLNQRNKKTVPKKQDPLQDKEKPKALFVNAGGSGTDAAGEIKKKARKKTKKSTTAKEVPVVPKETESANTQSDDDDVAEEIDLRDAARRMKAQGLGASSLKPGASRNYAASQTSSTGADGDIDDEEFTAVKGSSSDPSDMLEASTGGPGVLRIGAPVQPPRGQKSKKSTASSEPGVHATKNAKKKEKKKAERAEERAEQQARFEQHRKAMRAEEAKQQQTRPAASPAPDTSAWTQVGASGKKSPAPAVTPVSEPVLLDIFTPADSADETITASTTLGDSWESIPRGLQVPEPEWNEVKSKKGRKDRKADDSDAPKSSDEREAAPKPKPVAPAPEFTRPAPVVPKPKATKVSNNFAALESRTTSGSDWTSIDDNVENWVAHPESSDY</sequence>
<evidence type="ECO:0000256" key="2">
    <source>
        <dbReference type="SAM" id="Phobius"/>
    </source>
</evidence>
<feature type="compositionally biased region" description="Polar residues" evidence="1">
    <location>
        <begin position="369"/>
        <end position="391"/>
    </location>
</feature>
<feature type="compositionally biased region" description="Basic and acidic residues" evidence="1">
    <location>
        <begin position="208"/>
        <end position="236"/>
    </location>
</feature>
<feature type="region of interest" description="Disordered" evidence="1">
    <location>
        <begin position="29"/>
        <end position="406"/>
    </location>
</feature>
<organism evidence="3 4">
    <name type="scientific">Sphaerosporella brunnea</name>
    <dbReference type="NCBI Taxonomy" id="1250544"/>
    <lineage>
        <taxon>Eukaryota</taxon>
        <taxon>Fungi</taxon>
        <taxon>Dikarya</taxon>
        <taxon>Ascomycota</taxon>
        <taxon>Pezizomycotina</taxon>
        <taxon>Pezizomycetes</taxon>
        <taxon>Pezizales</taxon>
        <taxon>Pyronemataceae</taxon>
        <taxon>Sphaerosporella</taxon>
    </lineage>
</organism>
<feature type="transmembrane region" description="Helical" evidence="2">
    <location>
        <begin position="6"/>
        <end position="23"/>
    </location>
</feature>
<dbReference type="InParanoid" id="A0A5J5EIL1"/>
<evidence type="ECO:0000313" key="4">
    <source>
        <dbReference type="Proteomes" id="UP000326924"/>
    </source>
</evidence>
<accession>A0A5J5EIL1</accession>
<feature type="compositionally biased region" description="Basic and acidic residues" evidence="1">
    <location>
        <begin position="326"/>
        <end position="344"/>
    </location>
</feature>
<gene>
    <name evidence="3" type="ORF">FN846DRAFT_373402</name>
</gene>
<keyword evidence="2" id="KW-1133">Transmembrane helix</keyword>
<keyword evidence="2" id="KW-0812">Transmembrane</keyword>
<dbReference type="OrthoDB" id="5401727at2759"/>